<feature type="region of interest" description="Disordered" evidence="1">
    <location>
        <begin position="123"/>
        <end position="173"/>
    </location>
</feature>
<sequence>MEQEAMQSDLNSIKILLQKEIAGISHKQHIDTIKDDFQLKRLQQEADSDYLLSSKEYCSDSENNKTISRDVWEVGWLDIAAKVEDMANKIRREESEMHGEGIVDLTNVDSLQPDSDEEEFTMVTHRRHTKRKDAQVTPRVTRNAAKKKDGMVLPVTGSHHSKMASQDSPTSIK</sequence>
<dbReference type="AlphaFoldDB" id="A0A9P1EBE3"/>
<evidence type="ECO:0000313" key="2">
    <source>
        <dbReference type="EMBL" id="CAH9092850.1"/>
    </source>
</evidence>
<accession>A0A9P1EBE3</accession>
<gene>
    <name evidence="2" type="ORF">CEURO_LOCUS12125</name>
</gene>
<proteinExistence type="predicted"/>
<comment type="caution">
    <text evidence="2">The sequence shown here is derived from an EMBL/GenBank/DDBJ whole genome shotgun (WGS) entry which is preliminary data.</text>
</comment>
<dbReference type="EMBL" id="CAMAPE010000029">
    <property type="protein sequence ID" value="CAH9092850.1"/>
    <property type="molecule type" value="Genomic_DNA"/>
</dbReference>
<name>A0A9P1EBE3_CUSEU</name>
<organism evidence="2 3">
    <name type="scientific">Cuscuta europaea</name>
    <name type="common">European dodder</name>
    <dbReference type="NCBI Taxonomy" id="41803"/>
    <lineage>
        <taxon>Eukaryota</taxon>
        <taxon>Viridiplantae</taxon>
        <taxon>Streptophyta</taxon>
        <taxon>Embryophyta</taxon>
        <taxon>Tracheophyta</taxon>
        <taxon>Spermatophyta</taxon>
        <taxon>Magnoliopsida</taxon>
        <taxon>eudicotyledons</taxon>
        <taxon>Gunneridae</taxon>
        <taxon>Pentapetalae</taxon>
        <taxon>asterids</taxon>
        <taxon>lamiids</taxon>
        <taxon>Solanales</taxon>
        <taxon>Convolvulaceae</taxon>
        <taxon>Cuscuteae</taxon>
        <taxon>Cuscuta</taxon>
        <taxon>Cuscuta subgen. Cuscuta</taxon>
    </lineage>
</organism>
<keyword evidence="3" id="KW-1185">Reference proteome</keyword>
<protein>
    <submittedName>
        <fullName evidence="2">Uncharacterized protein</fullName>
    </submittedName>
</protein>
<dbReference type="Proteomes" id="UP001152484">
    <property type="component" value="Unassembled WGS sequence"/>
</dbReference>
<feature type="compositionally biased region" description="Polar residues" evidence="1">
    <location>
        <begin position="163"/>
        <end position="173"/>
    </location>
</feature>
<evidence type="ECO:0000313" key="3">
    <source>
        <dbReference type="Proteomes" id="UP001152484"/>
    </source>
</evidence>
<evidence type="ECO:0000256" key="1">
    <source>
        <dbReference type="SAM" id="MobiDB-lite"/>
    </source>
</evidence>
<reference evidence="2" key="1">
    <citation type="submission" date="2022-07" db="EMBL/GenBank/DDBJ databases">
        <authorList>
            <person name="Macas J."/>
            <person name="Novak P."/>
            <person name="Neumann P."/>
        </authorList>
    </citation>
    <scope>NUCLEOTIDE SEQUENCE</scope>
</reference>